<dbReference type="InterPro" id="IPR005829">
    <property type="entry name" value="Sugar_transporter_CS"/>
</dbReference>
<dbReference type="PANTHER" id="PTHR48022">
    <property type="entry name" value="PLASTIDIC GLUCOSE TRANSPORTER 4"/>
    <property type="match status" value="1"/>
</dbReference>
<dbReference type="InterPro" id="IPR005828">
    <property type="entry name" value="MFS_sugar_transport-like"/>
</dbReference>
<dbReference type="SUPFAM" id="SSF103473">
    <property type="entry name" value="MFS general substrate transporter"/>
    <property type="match status" value="1"/>
</dbReference>
<dbReference type="InterPro" id="IPR003663">
    <property type="entry name" value="Sugar/inositol_transpt"/>
</dbReference>
<feature type="transmembrane region" description="Helical" evidence="8">
    <location>
        <begin position="443"/>
        <end position="461"/>
    </location>
</feature>
<evidence type="ECO:0000259" key="9">
    <source>
        <dbReference type="PROSITE" id="PS50850"/>
    </source>
</evidence>
<feature type="transmembrane region" description="Helical" evidence="8">
    <location>
        <begin position="373"/>
        <end position="400"/>
    </location>
</feature>
<keyword evidence="3 7" id="KW-0813">Transport</keyword>
<evidence type="ECO:0000256" key="2">
    <source>
        <dbReference type="ARBA" id="ARBA00010992"/>
    </source>
</evidence>
<dbReference type="STRING" id="1507870.A0A1V8SLQ0"/>
<dbReference type="Proteomes" id="UP000192596">
    <property type="component" value="Unassembled WGS sequence"/>
</dbReference>
<evidence type="ECO:0000256" key="5">
    <source>
        <dbReference type="ARBA" id="ARBA00022989"/>
    </source>
</evidence>
<dbReference type="InterPro" id="IPR020846">
    <property type="entry name" value="MFS_dom"/>
</dbReference>
<evidence type="ECO:0000313" key="11">
    <source>
        <dbReference type="Proteomes" id="UP000192596"/>
    </source>
</evidence>
<dbReference type="Pfam" id="PF00083">
    <property type="entry name" value="Sugar_tr"/>
    <property type="match status" value="1"/>
</dbReference>
<dbReference type="InterPro" id="IPR050360">
    <property type="entry name" value="MFS_Sugar_Transporters"/>
</dbReference>
<dbReference type="FunFam" id="1.20.1250.20:FF:000090">
    <property type="entry name" value="MFS sugar transporter, putative"/>
    <property type="match status" value="1"/>
</dbReference>
<keyword evidence="4 8" id="KW-0812">Transmembrane</keyword>
<evidence type="ECO:0000256" key="4">
    <source>
        <dbReference type="ARBA" id="ARBA00022692"/>
    </source>
</evidence>
<dbReference type="InParanoid" id="A0A1V8SLQ0"/>
<dbReference type="GO" id="GO:0016020">
    <property type="term" value="C:membrane"/>
    <property type="evidence" value="ECO:0007669"/>
    <property type="project" value="UniProtKB-SubCell"/>
</dbReference>
<feature type="transmembrane region" description="Helical" evidence="8">
    <location>
        <begin position="115"/>
        <end position="135"/>
    </location>
</feature>
<keyword evidence="11" id="KW-1185">Reference proteome</keyword>
<name>A0A1V8SLQ0_9PEZI</name>
<evidence type="ECO:0000256" key="8">
    <source>
        <dbReference type="SAM" id="Phobius"/>
    </source>
</evidence>
<dbReference type="PRINTS" id="PR00171">
    <property type="entry name" value="SUGRTRNSPORT"/>
</dbReference>
<keyword evidence="6 8" id="KW-0472">Membrane</keyword>
<feature type="transmembrane region" description="Helical" evidence="8">
    <location>
        <begin position="274"/>
        <end position="296"/>
    </location>
</feature>
<feature type="transmembrane region" description="Helical" evidence="8">
    <location>
        <begin position="340"/>
        <end position="361"/>
    </location>
</feature>
<evidence type="ECO:0000256" key="7">
    <source>
        <dbReference type="RuleBase" id="RU003346"/>
    </source>
</evidence>
<dbReference type="GO" id="GO:0005351">
    <property type="term" value="F:carbohydrate:proton symporter activity"/>
    <property type="evidence" value="ECO:0007669"/>
    <property type="project" value="TreeGrafter"/>
</dbReference>
<dbReference type="Gene3D" id="1.20.1250.20">
    <property type="entry name" value="MFS general substrate transporter like domains"/>
    <property type="match status" value="1"/>
</dbReference>
<organism evidence="10 11">
    <name type="scientific">Cryoendolithus antarcticus</name>
    <dbReference type="NCBI Taxonomy" id="1507870"/>
    <lineage>
        <taxon>Eukaryota</taxon>
        <taxon>Fungi</taxon>
        <taxon>Dikarya</taxon>
        <taxon>Ascomycota</taxon>
        <taxon>Pezizomycotina</taxon>
        <taxon>Dothideomycetes</taxon>
        <taxon>Dothideomycetidae</taxon>
        <taxon>Cladosporiales</taxon>
        <taxon>Cladosporiaceae</taxon>
        <taxon>Cryoendolithus</taxon>
    </lineage>
</organism>
<comment type="caution">
    <text evidence="10">The sequence shown here is derived from an EMBL/GenBank/DDBJ whole genome shotgun (WGS) entry which is preliminary data.</text>
</comment>
<dbReference type="PROSITE" id="PS00217">
    <property type="entry name" value="SUGAR_TRANSPORT_2"/>
    <property type="match status" value="1"/>
</dbReference>
<reference evidence="11" key="1">
    <citation type="submission" date="2017-03" db="EMBL/GenBank/DDBJ databases">
        <title>Genomes of endolithic fungi from Antarctica.</title>
        <authorList>
            <person name="Coleine C."/>
            <person name="Masonjones S."/>
            <person name="Stajich J.E."/>
        </authorList>
    </citation>
    <scope>NUCLEOTIDE SEQUENCE [LARGE SCALE GENOMIC DNA]</scope>
    <source>
        <strain evidence="11">CCFEE 5527</strain>
    </source>
</reference>
<feature type="transmembrane region" description="Helical" evidence="8">
    <location>
        <begin position="147"/>
        <end position="166"/>
    </location>
</feature>
<protein>
    <recommendedName>
        <fullName evidence="9">Major facilitator superfamily (MFS) profile domain-containing protein</fullName>
    </recommendedName>
</protein>
<dbReference type="PANTHER" id="PTHR48022:SF28">
    <property type="entry name" value="MAJOR FACILITATOR SUPERFAMILY (MFS) PROFILE DOMAIN-CONTAINING PROTEIN-RELATED"/>
    <property type="match status" value="1"/>
</dbReference>
<gene>
    <name evidence="10" type="ORF">B0A48_14213</name>
</gene>
<keyword evidence="5 8" id="KW-1133">Transmembrane helix</keyword>
<feature type="transmembrane region" description="Helical" evidence="8">
    <location>
        <begin position="308"/>
        <end position="333"/>
    </location>
</feature>
<proteinExistence type="inferred from homology"/>
<comment type="subcellular location">
    <subcellularLocation>
        <location evidence="1">Membrane</location>
        <topology evidence="1">Multi-pass membrane protein</topology>
    </subcellularLocation>
</comment>
<dbReference type="InterPro" id="IPR036259">
    <property type="entry name" value="MFS_trans_sf"/>
</dbReference>
<feature type="transmembrane region" description="Helical" evidence="8">
    <location>
        <begin position="181"/>
        <end position="204"/>
    </location>
</feature>
<feature type="transmembrane region" description="Helical" evidence="8">
    <location>
        <begin position="412"/>
        <end position="431"/>
    </location>
</feature>
<dbReference type="AlphaFoldDB" id="A0A1V8SLQ0"/>
<evidence type="ECO:0000256" key="3">
    <source>
        <dbReference type="ARBA" id="ARBA00022448"/>
    </source>
</evidence>
<comment type="similarity">
    <text evidence="2 7">Belongs to the major facilitator superfamily. Sugar transporter (TC 2.A.1.1) family.</text>
</comment>
<feature type="transmembrane region" description="Helical" evidence="8">
    <location>
        <begin position="12"/>
        <end position="29"/>
    </location>
</feature>
<dbReference type="EMBL" id="NAJO01000037">
    <property type="protein sequence ID" value="OQO00010.1"/>
    <property type="molecule type" value="Genomic_DNA"/>
</dbReference>
<sequence length="502" mass="55425">MFTALHLEGSALLGTVTTLTCLGFLLIGYDNGLMGGFVNSPAFTGTFGIDIKTDAGTNLIAIIVAIYEIGAFIGAVTTSIIGEGLGRRKSILIGVIIMIIGALLQATAYHVAHMIVARIVSGIGMGFINSTVPVLQAEFSPKATRGRYVCAQLSTLNFGIMLVYWMDYAFSTISKGPETSFVWRVPTILQCIFLIPMIVIIFLIPETPRWLAAHDRNEECLEVLRRMHRHKMDDQTIKAEHELIVRTVALETAAGAGSWKDLFRSDVVHTRRRFLIACGIQIFQQLGGINALIYYANTLFQSSLGFDANLSGLMAGFLNTWFFLASFIPWFLIDRIGRRPLLLSMISVMAAVMVVQCGLIYQVQHNTTIAKSAGAGAAAMLFIFQGAFTIGFQATVWVYPSEILPLKARQKGSSISTAANWICNFIIVYITPPAIRNIGWRTYIIFAVLNATWVPIIYLFFPETKGMALEDVDKIFGNDEVIEAMLAEKHVEIEEVEDHRKG</sequence>
<evidence type="ECO:0000256" key="6">
    <source>
        <dbReference type="ARBA" id="ARBA00023136"/>
    </source>
</evidence>
<accession>A0A1V8SLQ0</accession>
<dbReference type="NCBIfam" id="TIGR00879">
    <property type="entry name" value="SP"/>
    <property type="match status" value="1"/>
</dbReference>
<evidence type="ECO:0000313" key="10">
    <source>
        <dbReference type="EMBL" id="OQO00010.1"/>
    </source>
</evidence>
<dbReference type="PROSITE" id="PS50850">
    <property type="entry name" value="MFS"/>
    <property type="match status" value="1"/>
</dbReference>
<feature type="transmembrane region" description="Helical" evidence="8">
    <location>
        <begin position="90"/>
        <end position="109"/>
    </location>
</feature>
<dbReference type="OrthoDB" id="6133115at2759"/>
<feature type="transmembrane region" description="Helical" evidence="8">
    <location>
        <begin position="59"/>
        <end position="78"/>
    </location>
</feature>
<evidence type="ECO:0000256" key="1">
    <source>
        <dbReference type="ARBA" id="ARBA00004141"/>
    </source>
</evidence>
<feature type="domain" description="Major facilitator superfamily (MFS) profile" evidence="9">
    <location>
        <begin position="16"/>
        <end position="465"/>
    </location>
</feature>